<sequence length="193" mass="21903">MESSSDNLKLFMILLGSKAPRRNVEQHDYFFAIASNLKELIPEMKTFWPEAGNSLHIDGWREVNTVDGYAIKVVPKEQALPVTAKRLFFINLGGYTAGKLEEQHYTVLSVQDDRARAVQDAKKTAFFKKQSIAAVKGANSHIDEKYGIDVDDIYRIEDILSEQQKAKYHIQITPAEGLSEDVIHLGYFKLDKL</sequence>
<dbReference type="Gene3D" id="3.10.20.10">
    <property type="match status" value="2"/>
</dbReference>
<dbReference type="Pfam" id="PF07566">
    <property type="entry name" value="DUF1543"/>
    <property type="match status" value="1"/>
</dbReference>
<dbReference type="Proteomes" id="UP000260823">
    <property type="component" value="Unassembled WGS sequence"/>
</dbReference>
<feature type="domain" description="DUF1543" evidence="1">
    <location>
        <begin position="22"/>
        <end position="73"/>
    </location>
</feature>
<dbReference type="AlphaFoldDB" id="A0A3E2NY49"/>
<dbReference type="EMBL" id="QWDE01000001">
    <property type="protein sequence ID" value="RFZ85946.1"/>
    <property type="molecule type" value="Genomic_DNA"/>
</dbReference>
<accession>A0A3E2NY49</accession>
<evidence type="ECO:0000313" key="3">
    <source>
        <dbReference type="Proteomes" id="UP000260823"/>
    </source>
</evidence>
<dbReference type="OrthoDB" id="850243at2"/>
<reference evidence="2 3" key="1">
    <citation type="submission" date="2018-08" db="EMBL/GenBank/DDBJ databases">
        <title>Mucilaginibacter terrae sp. nov., isolated from manganese diggings.</title>
        <authorList>
            <person name="Huang Y."/>
            <person name="Zhou Z."/>
        </authorList>
    </citation>
    <scope>NUCLEOTIDE SEQUENCE [LARGE SCALE GENOMIC DNA]</scope>
    <source>
        <strain evidence="2 3">ZH6</strain>
    </source>
</reference>
<dbReference type="InterPro" id="IPR011440">
    <property type="entry name" value="DUF1543"/>
</dbReference>
<name>A0A3E2NY49_9SPHI</name>
<gene>
    <name evidence="2" type="ORF">DYU05_10280</name>
</gene>
<dbReference type="RefSeq" id="WP_117382842.1">
    <property type="nucleotide sequence ID" value="NZ_QWDE01000001.1"/>
</dbReference>
<proteinExistence type="predicted"/>
<comment type="caution">
    <text evidence="2">The sequence shown here is derived from an EMBL/GenBank/DDBJ whole genome shotgun (WGS) entry which is preliminary data.</text>
</comment>
<evidence type="ECO:0000259" key="1">
    <source>
        <dbReference type="Pfam" id="PF07566"/>
    </source>
</evidence>
<keyword evidence="3" id="KW-1185">Reference proteome</keyword>
<protein>
    <submittedName>
        <fullName evidence="2">DUF1543 domain-containing protein</fullName>
    </submittedName>
</protein>
<evidence type="ECO:0000313" key="2">
    <source>
        <dbReference type="EMBL" id="RFZ85946.1"/>
    </source>
</evidence>
<organism evidence="2 3">
    <name type="scientific">Mucilaginibacter terrenus</name>
    <dbReference type="NCBI Taxonomy" id="2482727"/>
    <lineage>
        <taxon>Bacteria</taxon>
        <taxon>Pseudomonadati</taxon>
        <taxon>Bacteroidota</taxon>
        <taxon>Sphingobacteriia</taxon>
        <taxon>Sphingobacteriales</taxon>
        <taxon>Sphingobacteriaceae</taxon>
        <taxon>Mucilaginibacter</taxon>
    </lineage>
</organism>